<protein>
    <recommendedName>
        <fullName evidence="1">Methyltransferase domain-containing protein</fullName>
    </recommendedName>
</protein>
<comment type="caution">
    <text evidence="2">The sequence shown here is derived from an EMBL/GenBank/DDBJ whole genome shotgun (WGS) entry which is preliminary data.</text>
</comment>
<feature type="domain" description="Methyltransferase" evidence="1">
    <location>
        <begin position="2"/>
        <end position="110"/>
    </location>
</feature>
<evidence type="ECO:0000259" key="1">
    <source>
        <dbReference type="Pfam" id="PF13847"/>
    </source>
</evidence>
<dbReference type="Pfam" id="PF13847">
    <property type="entry name" value="Methyltransf_31"/>
    <property type="match status" value="1"/>
</dbReference>
<proteinExistence type="predicted"/>
<dbReference type="Gene3D" id="3.40.50.150">
    <property type="entry name" value="Vaccinia Virus protein VP39"/>
    <property type="match status" value="1"/>
</dbReference>
<sequence>EKYSGIDIAQNCIDISEKVIKKLKIEKKASVQLLDATKLKTLNTKYDLIISTWFTAGNFYPSNFSFEKFKPGYNMSTNDKFTSIFKQAYELLNPNGEIIIGSMYIDNEETRKKQEDENHSL</sequence>
<name>X1R8Z1_9ZZZZ</name>
<dbReference type="EMBL" id="BARW01004473">
    <property type="protein sequence ID" value="GAI63471.1"/>
    <property type="molecule type" value="Genomic_DNA"/>
</dbReference>
<gene>
    <name evidence="2" type="ORF">S12H4_10453</name>
</gene>
<feature type="non-terminal residue" evidence="2">
    <location>
        <position position="1"/>
    </location>
</feature>
<dbReference type="InterPro" id="IPR025714">
    <property type="entry name" value="Methyltranfer_dom"/>
</dbReference>
<organism evidence="2">
    <name type="scientific">marine sediment metagenome</name>
    <dbReference type="NCBI Taxonomy" id="412755"/>
    <lineage>
        <taxon>unclassified sequences</taxon>
        <taxon>metagenomes</taxon>
        <taxon>ecological metagenomes</taxon>
    </lineage>
</organism>
<dbReference type="InterPro" id="IPR029063">
    <property type="entry name" value="SAM-dependent_MTases_sf"/>
</dbReference>
<accession>X1R8Z1</accession>
<dbReference type="AlphaFoldDB" id="X1R8Z1"/>
<reference evidence="2" key="1">
    <citation type="journal article" date="2014" name="Front. Microbiol.">
        <title>High frequency of phylogenetically diverse reductive dehalogenase-homologous genes in deep subseafloor sedimentary metagenomes.</title>
        <authorList>
            <person name="Kawai M."/>
            <person name="Futagami T."/>
            <person name="Toyoda A."/>
            <person name="Takaki Y."/>
            <person name="Nishi S."/>
            <person name="Hori S."/>
            <person name="Arai W."/>
            <person name="Tsubouchi T."/>
            <person name="Morono Y."/>
            <person name="Uchiyama I."/>
            <person name="Ito T."/>
            <person name="Fujiyama A."/>
            <person name="Inagaki F."/>
            <person name="Takami H."/>
        </authorList>
    </citation>
    <scope>NUCLEOTIDE SEQUENCE</scope>
    <source>
        <strain evidence="2">Expedition CK06-06</strain>
    </source>
</reference>
<dbReference type="SUPFAM" id="SSF53335">
    <property type="entry name" value="S-adenosyl-L-methionine-dependent methyltransferases"/>
    <property type="match status" value="1"/>
</dbReference>
<evidence type="ECO:0000313" key="2">
    <source>
        <dbReference type="EMBL" id="GAI63471.1"/>
    </source>
</evidence>